<dbReference type="InterPro" id="IPR045584">
    <property type="entry name" value="Pilin-like"/>
</dbReference>
<sequence length="174" mass="18502">MLILPRQATGFTLIEVLIALFVLAIGLLGMATLMMASMQSSQGASQRSAATVAAYDLAERMRSNRDEAIAAASPYQGDPSAAVLPACFDAATKTSNCSAADTVDLDLAQWSANLQNNLPGAEAFVQQINNSTFCLVIFWDEPGVTETDSVLAEPCGVDEADVDDRAFYNMQVIL</sequence>
<dbReference type="Pfam" id="PF07963">
    <property type="entry name" value="N_methyl"/>
    <property type="match status" value="1"/>
</dbReference>
<dbReference type="NCBIfam" id="TIGR02532">
    <property type="entry name" value="IV_pilin_GFxxxE"/>
    <property type="match status" value="1"/>
</dbReference>
<dbReference type="NCBIfam" id="TIGR02523">
    <property type="entry name" value="type_IV_pilV"/>
    <property type="match status" value="1"/>
</dbReference>
<evidence type="ECO:0000259" key="2">
    <source>
        <dbReference type="Pfam" id="PF22150"/>
    </source>
</evidence>
<proteinExistence type="predicted"/>
<accession>A0A6I4KSM4</accession>
<keyword evidence="1" id="KW-1133">Transmembrane helix</keyword>
<dbReference type="AlphaFoldDB" id="A0A6I4KSM4"/>
<keyword evidence="1" id="KW-0472">Membrane</keyword>
<name>A0A6I4KSM4_9PSED</name>
<dbReference type="InterPro" id="IPR013362">
    <property type="entry name" value="Pilus_4_PilV"/>
</dbReference>
<evidence type="ECO:0000256" key="1">
    <source>
        <dbReference type="SAM" id="Phobius"/>
    </source>
</evidence>
<feature type="domain" description="Type IV pilin Tt1218-like" evidence="2">
    <location>
        <begin position="34"/>
        <end position="107"/>
    </location>
</feature>
<gene>
    <name evidence="3" type="primary">pilV</name>
    <name evidence="3" type="ORF">GJV18_05115</name>
</gene>
<feature type="transmembrane region" description="Helical" evidence="1">
    <location>
        <begin position="12"/>
        <end position="36"/>
    </location>
</feature>
<dbReference type="InterPro" id="IPR054402">
    <property type="entry name" value="Tt1218-like_dom"/>
</dbReference>
<dbReference type="InterPro" id="IPR012902">
    <property type="entry name" value="N_methyl_site"/>
</dbReference>
<dbReference type="PROSITE" id="PS00409">
    <property type="entry name" value="PROKAR_NTER_METHYL"/>
    <property type="match status" value="1"/>
</dbReference>
<keyword evidence="4" id="KW-1185">Reference proteome</keyword>
<reference evidence="3 4" key="1">
    <citation type="submission" date="2019-11" db="EMBL/GenBank/DDBJ databases">
        <title>Pseudomonas flavidum sp. nov., isolated from Baiyang Lake.</title>
        <authorList>
            <person name="Zhao Y."/>
        </authorList>
    </citation>
    <scope>NUCLEOTIDE SEQUENCE [LARGE SCALE GENOMIC DNA]</scope>
    <source>
        <strain evidence="4">R-22-3 w-18</strain>
    </source>
</reference>
<dbReference type="Proteomes" id="UP000429555">
    <property type="component" value="Unassembled WGS sequence"/>
</dbReference>
<protein>
    <submittedName>
        <fullName evidence="3">Type IV pilus modification protein PilV</fullName>
    </submittedName>
</protein>
<comment type="caution">
    <text evidence="3">The sequence shown here is derived from an EMBL/GenBank/DDBJ whole genome shotgun (WGS) entry which is preliminary data.</text>
</comment>
<dbReference type="Pfam" id="PF22150">
    <property type="entry name" value="Tt1218-like"/>
    <property type="match status" value="1"/>
</dbReference>
<keyword evidence="1" id="KW-0812">Transmembrane</keyword>
<evidence type="ECO:0000313" key="4">
    <source>
        <dbReference type="Proteomes" id="UP000429555"/>
    </source>
</evidence>
<dbReference type="EMBL" id="WKJZ01000001">
    <property type="protein sequence ID" value="MVW74691.1"/>
    <property type="molecule type" value="Genomic_DNA"/>
</dbReference>
<dbReference type="SUPFAM" id="SSF54523">
    <property type="entry name" value="Pili subunits"/>
    <property type="match status" value="1"/>
</dbReference>
<evidence type="ECO:0000313" key="3">
    <source>
        <dbReference type="EMBL" id="MVW74691.1"/>
    </source>
</evidence>
<organism evidence="3 4">
    <name type="scientific">Pseudomonas xionganensis</name>
    <dbReference type="NCBI Taxonomy" id="2654845"/>
    <lineage>
        <taxon>Bacteria</taxon>
        <taxon>Pseudomonadati</taxon>
        <taxon>Pseudomonadota</taxon>
        <taxon>Gammaproteobacteria</taxon>
        <taxon>Pseudomonadales</taxon>
        <taxon>Pseudomonadaceae</taxon>
        <taxon>Pseudomonas</taxon>
    </lineage>
</organism>
<dbReference type="RefSeq" id="WP_160343626.1">
    <property type="nucleotide sequence ID" value="NZ_WKJZ01000001.1"/>
</dbReference>
<dbReference type="Gene3D" id="3.30.700.10">
    <property type="entry name" value="Glycoprotein, Type 4 Pilin"/>
    <property type="match status" value="1"/>
</dbReference>